<keyword evidence="3" id="KW-1185">Reference proteome</keyword>
<gene>
    <name evidence="2" type="ORF">BSO21_23250</name>
</gene>
<evidence type="ECO:0000259" key="1">
    <source>
        <dbReference type="Pfam" id="PF00534"/>
    </source>
</evidence>
<protein>
    <submittedName>
        <fullName evidence="2">Glycosyltransferase WbuB</fullName>
    </submittedName>
</protein>
<organism evidence="2 3">
    <name type="scientific">Paenibacillus odorifer</name>
    <dbReference type="NCBI Taxonomy" id="189426"/>
    <lineage>
        <taxon>Bacteria</taxon>
        <taxon>Bacillati</taxon>
        <taxon>Bacillota</taxon>
        <taxon>Bacilli</taxon>
        <taxon>Bacillales</taxon>
        <taxon>Paenibacillaceae</taxon>
        <taxon>Paenibacillus</taxon>
    </lineage>
</organism>
<dbReference type="InterPro" id="IPR001296">
    <property type="entry name" value="Glyco_trans_1"/>
</dbReference>
<dbReference type="CDD" id="cd03794">
    <property type="entry name" value="GT4_WbuB-like"/>
    <property type="match status" value="1"/>
</dbReference>
<dbReference type="RefSeq" id="WP_076219877.1">
    <property type="nucleotide sequence ID" value="NZ_MPVP01000193.1"/>
</dbReference>
<evidence type="ECO:0000313" key="2">
    <source>
        <dbReference type="EMBL" id="OMD21915.1"/>
    </source>
</evidence>
<dbReference type="SUPFAM" id="SSF53756">
    <property type="entry name" value="UDP-Glycosyltransferase/glycogen phosphorylase"/>
    <property type="match status" value="1"/>
</dbReference>
<accession>A0ABX3GI08</accession>
<comment type="caution">
    <text evidence="2">The sequence shown here is derived from an EMBL/GenBank/DDBJ whole genome shotgun (WGS) entry which is preliminary data.</text>
</comment>
<evidence type="ECO:0000313" key="3">
    <source>
        <dbReference type="Proteomes" id="UP000187158"/>
    </source>
</evidence>
<dbReference type="Proteomes" id="UP000187158">
    <property type="component" value="Unassembled WGS sequence"/>
</dbReference>
<dbReference type="PANTHER" id="PTHR45947">
    <property type="entry name" value="SULFOQUINOVOSYL TRANSFERASE SQD2"/>
    <property type="match status" value="1"/>
</dbReference>
<name>A0ABX3GI08_9BACL</name>
<feature type="domain" description="Glycosyl transferase family 1" evidence="1">
    <location>
        <begin position="209"/>
        <end position="380"/>
    </location>
</feature>
<dbReference type="Pfam" id="PF00534">
    <property type="entry name" value="Glycos_transf_1"/>
    <property type="match status" value="1"/>
</dbReference>
<sequence>MKILFLTLAYPEGGSRNLYVDLMEEFKERGDEVFVICQRERRYEKETEFNEENGIQVLRVKTGNVTKTGFIEKGISTLLIESQFIQSIKKYFKDTRFDLVIYSTPPITFVKIIDFVKKRDGCKSYLLLKDIFPQNAVDLEIIKEKSLVWHYFRNKEKKLYEISDNIGCMSKANVDYVIKNNTEVEINKIEVCPNSIKPAELPRLSIMQKNEIRTKYNIPQDSVLYVYGGNLGKPQGIDFLIDVLKSVKNMKNVYFLIVGSGTEFNKISNHLVESKQLNARLEKHMPKIEFDEILSAGDVGLVFLDPRFTIPNFPSRLNSYMELALPIMAATDVNTDVKEMLNEANCGLWSESGDIETFIKNLTNLNDNVDLRKAMGINGRVYLEENYTVDKAYEIIVSHKNKMRGTSYVYR</sequence>
<dbReference type="EMBL" id="MPVP01000193">
    <property type="protein sequence ID" value="OMD21915.1"/>
    <property type="molecule type" value="Genomic_DNA"/>
</dbReference>
<dbReference type="Gene3D" id="3.40.50.2000">
    <property type="entry name" value="Glycogen Phosphorylase B"/>
    <property type="match status" value="2"/>
</dbReference>
<dbReference type="PANTHER" id="PTHR45947:SF3">
    <property type="entry name" value="SULFOQUINOVOSYL TRANSFERASE SQD2"/>
    <property type="match status" value="1"/>
</dbReference>
<proteinExistence type="predicted"/>
<reference evidence="2 3" key="1">
    <citation type="submission" date="2016-11" db="EMBL/GenBank/DDBJ databases">
        <title>Paenibacillus species isolates.</title>
        <authorList>
            <person name="Beno S.M."/>
        </authorList>
    </citation>
    <scope>NUCLEOTIDE SEQUENCE [LARGE SCALE GENOMIC DNA]</scope>
    <source>
        <strain evidence="2 3">FSL H7-0433</strain>
    </source>
</reference>
<dbReference type="InterPro" id="IPR050194">
    <property type="entry name" value="Glycosyltransferase_grp1"/>
</dbReference>